<evidence type="ECO:0000313" key="1">
    <source>
        <dbReference type="EMBL" id="KOM36895.1"/>
    </source>
</evidence>
<dbReference type="EMBL" id="CM003373">
    <property type="protein sequence ID" value="KOM36895.1"/>
    <property type="molecule type" value="Genomic_DNA"/>
</dbReference>
<protein>
    <submittedName>
        <fullName evidence="1">Uncharacterized protein</fullName>
    </submittedName>
</protein>
<accession>A0A0L9U285</accession>
<evidence type="ECO:0000313" key="2">
    <source>
        <dbReference type="Proteomes" id="UP000053144"/>
    </source>
</evidence>
<name>A0A0L9U285_PHAAN</name>
<dbReference type="Proteomes" id="UP000053144">
    <property type="component" value="Chromosome 3"/>
</dbReference>
<gene>
    <name evidence="1" type="ORF">LR48_Vigan03g027600</name>
</gene>
<sequence>MEMRLRRRKNQFLLTCNLFRKVAKEIELIIGNSYPITGARVIDYKDRVIDSKTCGMDSISLNRFCEARNPLHEACNRFHSAITHLLSIVGVTCSKGKLEQLVCGHCEPGYRGGAIDKLSLKLSN</sequence>
<dbReference type="Gramene" id="KOM36895">
    <property type="protein sequence ID" value="KOM36895"/>
    <property type="gene ID" value="LR48_Vigan03g027600"/>
</dbReference>
<proteinExistence type="predicted"/>
<dbReference type="AlphaFoldDB" id="A0A0L9U285"/>
<organism evidence="1 2">
    <name type="scientific">Phaseolus angularis</name>
    <name type="common">Azuki bean</name>
    <name type="synonym">Vigna angularis</name>
    <dbReference type="NCBI Taxonomy" id="3914"/>
    <lineage>
        <taxon>Eukaryota</taxon>
        <taxon>Viridiplantae</taxon>
        <taxon>Streptophyta</taxon>
        <taxon>Embryophyta</taxon>
        <taxon>Tracheophyta</taxon>
        <taxon>Spermatophyta</taxon>
        <taxon>Magnoliopsida</taxon>
        <taxon>eudicotyledons</taxon>
        <taxon>Gunneridae</taxon>
        <taxon>Pentapetalae</taxon>
        <taxon>rosids</taxon>
        <taxon>fabids</taxon>
        <taxon>Fabales</taxon>
        <taxon>Fabaceae</taxon>
        <taxon>Papilionoideae</taxon>
        <taxon>50 kb inversion clade</taxon>
        <taxon>NPAAA clade</taxon>
        <taxon>indigoferoid/millettioid clade</taxon>
        <taxon>Phaseoleae</taxon>
        <taxon>Vigna</taxon>
    </lineage>
</organism>
<reference evidence="2" key="1">
    <citation type="journal article" date="2015" name="Proc. Natl. Acad. Sci. U.S.A.">
        <title>Genome sequencing of adzuki bean (Vigna angularis) provides insight into high starch and low fat accumulation and domestication.</title>
        <authorList>
            <person name="Yang K."/>
            <person name="Tian Z."/>
            <person name="Chen C."/>
            <person name="Luo L."/>
            <person name="Zhao B."/>
            <person name="Wang Z."/>
            <person name="Yu L."/>
            <person name="Li Y."/>
            <person name="Sun Y."/>
            <person name="Li W."/>
            <person name="Chen Y."/>
            <person name="Li Y."/>
            <person name="Zhang Y."/>
            <person name="Ai D."/>
            <person name="Zhao J."/>
            <person name="Shang C."/>
            <person name="Ma Y."/>
            <person name="Wu B."/>
            <person name="Wang M."/>
            <person name="Gao L."/>
            <person name="Sun D."/>
            <person name="Zhang P."/>
            <person name="Guo F."/>
            <person name="Wang W."/>
            <person name="Li Y."/>
            <person name="Wang J."/>
            <person name="Varshney R.K."/>
            <person name="Wang J."/>
            <person name="Ling H.Q."/>
            <person name="Wan P."/>
        </authorList>
    </citation>
    <scope>NUCLEOTIDE SEQUENCE</scope>
    <source>
        <strain evidence="2">cv. Jingnong 6</strain>
    </source>
</reference>